<evidence type="ECO:0000313" key="5">
    <source>
        <dbReference type="Proteomes" id="UP001519289"/>
    </source>
</evidence>
<proteinExistence type="predicted"/>
<keyword evidence="1" id="KW-0285">Flavoprotein</keyword>
<accession>A0ABS4JSV2</accession>
<dbReference type="PRINTS" id="PR00469">
    <property type="entry name" value="PNDRDTASEII"/>
</dbReference>
<dbReference type="InterPro" id="IPR050097">
    <property type="entry name" value="Ferredoxin-NADP_redctase_2"/>
</dbReference>
<evidence type="ECO:0000259" key="3">
    <source>
        <dbReference type="Pfam" id="PF07992"/>
    </source>
</evidence>
<evidence type="ECO:0000256" key="2">
    <source>
        <dbReference type="ARBA" id="ARBA00023002"/>
    </source>
</evidence>
<dbReference type="PANTHER" id="PTHR48105">
    <property type="entry name" value="THIOREDOXIN REDUCTASE 1-RELATED-RELATED"/>
    <property type="match status" value="1"/>
</dbReference>
<comment type="caution">
    <text evidence="4">The sequence shown here is derived from an EMBL/GenBank/DDBJ whole genome shotgun (WGS) entry which is preliminary data.</text>
</comment>
<reference evidence="4 5" key="1">
    <citation type="submission" date="2021-03" db="EMBL/GenBank/DDBJ databases">
        <title>Genomic Encyclopedia of Type Strains, Phase IV (KMG-IV): sequencing the most valuable type-strain genomes for metagenomic binning, comparative biology and taxonomic classification.</title>
        <authorList>
            <person name="Goeker M."/>
        </authorList>
    </citation>
    <scope>NUCLEOTIDE SEQUENCE [LARGE SCALE GENOMIC DNA]</scope>
    <source>
        <strain evidence="4 5">DSM 27138</strain>
    </source>
</reference>
<dbReference type="EMBL" id="JAGGLG010000015">
    <property type="protein sequence ID" value="MBP2018612.1"/>
    <property type="molecule type" value="Genomic_DNA"/>
</dbReference>
<dbReference type="InterPro" id="IPR036188">
    <property type="entry name" value="FAD/NAD-bd_sf"/>
</dbReference>
<dbReference type="InterPro" id="IPR023753">
    <property type="entry name" value="FAD/NAD-binding_dom"/>
</dbReference>
<keyword evidence="2" id="KW-0560">Oxidoreductase</keyword>
<sequence length="191" mass="19663">MYDVAIVGAGPAGASAATFTARAGLKTLLVDADQSMTRRAWIPNHLGFPQGISGPELVDLGKEHATRAGAELVTAKVTSVGREGGGFKLQTEDGRAFEARQVILCTGPLCDLARQAGAEVVEAKEPRMKEAVAVDATGQTRVPGLWAAGTCAGTSVHTIITAGDGARVAINLISAVKGARHVDHEVMPAGR</sequence>
<evidence type="ECO:0000256" key="1">
    <source>
        <dbReference type="ARBA" id="ARBA00022630"/>
    </source>
</evidence>
<dbReference type="Pfam" id="PF07992">
    <property type="entry name" value="Pyr_redox_2"/>
    <property type="match status" value="1"/>
</dbReference>
<name>A0ABS4JSV2_9FIRM</name>
<dbReference type="Gene3D" id="3.50.50.60">
    <property type="entry name" value="FAD/NAD(P)-binding domain"/>
    <property type="match status" value="1"/>
</dbReference>
<dbReference type="PRINTS" id="PR00368">
    <property type="entry name" value="FADPNR"/>
</dbReference>
<dbReference type="SUPFAM" id="SSF51905">
    <property type="entry name" value="FAD/NAD(P)-binding domain"/>
    <property type="match status" value="1"/>
</dbReference>
<gene>
    <name evidence="4" type="ORF">J2Z79_002027</name>
</gene>
<dbReference type="Proteomes" id="UP001519289">
    <property type="component" value="Unassembled WGS sequence"/>
</dbReference>
<feature type="domain" description="FAD/NAD(P)-binding" evidence="3">
    <location>
        <begin position="2"/>
        <end position="107"/>
    </location>
</feature>
<protein>
    <submittedName>
        <fullName evidence="4">Thioredoxin reductase</fullName>
    </submittedName>
</protein>
<dbReference type="RefSeq" id="WP_209466740.1">
    <property type="nucleotide sequence ID" value="NZ_JAGGLG010000015.1"/>
</dbReference>
<organism evidence="4 5">
    <name type="scientific">Symbiobacterium terraclitae</name>
    <dbReference type="NCBI Taxonomy" id="557451"/>
    <lineage>
        <taxon>Bacteria</taxon>
        <taxon>Bacillati</taxon>
        <taxon>Bacillota</taxon>
        <taxon>Clostridia</taxon>
        <taxon>Eubacteriales</taxon>
        <taxon>Symbiobacteriaceae</taxon>
        <taxon>Symbiobacterium</taxon>
    </lineage>
</organism>
<keyword evidence="5" id="KW-1185">Reference proteome</keyword>
<evidence type="ECO:0000313" key="4">
    <source>
        <dbReference type="EMBL" id="MBP2018612.1"/>
    </source>
</evidence>